<keyword evidence="1" id="KW-0472">Membrane</keyword>
<evidence type="ECO:0000256" key="1">
    <source>
        <dbReference type="SAM" id="Phobius"/>
    </source>
</evidence>
<dbReference type="AlphaFoldDB" id="A0A2N8ZB75"/>
<evidence type="ECO:0000313" key="3">
    <source>
        <dbReference type="Proteomes" id="UP000235828"/>
    </source>
</evidence>
<dbReference type="KEGG" id="vta:A1186"/>
<organism evidence="2 3">
    <name type="scientific">Vibrio tapetis subsp. tapetis</name>
    <dbReference type="NCBI Taxonomy" id="1671868"/>
    <lineage>
        <taxon>Bacteria</taxon>
        <taxon>Pseudomonadati</taxon>
        <taxon>Pseudomonadota</taxon>
        <taxon>Gammaproteobacteria</taxon>
        <taxon>Vibrionales</taxon>
        <taxon>Vibrionaceae</taxon>
        <taxon>Vibrio</taxon>
    </lineage>
</organism>
<dbReference type="RefSeq" id="WP_172443079.1">
    <property type="nucleotide sequence ID" value="NZ_LT960611.1"/>
</dbReference>
<keyword evidence="1" id="KW-1133">Transmembrane helix</keyword>
<sequence length="57" mass="6002">MNSALLSILDTDKATKEVEEIKTSKSSTSSLGEIATIVGMYLATSAVIVLLSLTWVA</sequence>
<dbReference type="Proteomes" id="UP000235828">
    <property type="component" value="Chromosome A"/>
</dbReference>
<dbReference type="EMBL" id="LT960611">
    <property type="protein sequence ID" value="SON49165.1"/>
    <property type="molecule type" value="Genomic_DNA"/>
</dbReference>
<reference evidence="2 3" key="1">
    <citation type="submission" date="2017-10" db="EMBL/GenBank/DDBJ databases">
        <authorList>
            <person name="Banno H."/>
            <person name="Chua N.-H."/>
        </authorList>
    </citation>
    <scope>NUCLEOTIDE SEQUENCE [LARGE SCALE GENOMIC DNA]</scope>
    <source>
        <strain evidence="2">Vibrio tapetis CECT4600</strain>
    </source>
</reference>
<keyword evidence="3" id="KW-1185">Reference proteome</keyword>
<proteinExistence type="predicted"/>
<feature type="transmembrane region" description="Helical" evidence="1">
    <location>
        <begin position="34"/>
        <end position="56"/>
    </location>
</feature>
<keyword evidence="1" id="KW-0812">Transmembrane</keyword>
<accession>A0A2N8ZB75</accession>
<name>A0A2N8ZB75_9VIBR</name>
<evidence type="ECO:0000313" key="2">
    <source>
        <dbReference type="EMBL" id="SON49165.1"/>
    </source>
</evidence>
<protein>
    <submittedName>
        <fullName evidence="2">Uncharacterized protein</fullName>
    </submittedName>
</protein>
<gene>
    <name evidence="2" type="ORF">VTAP4600_A1186</name>
</gene>